<proteinExistence type="predicted"/>
<evidence type="ECO:0000313" key="3">
    <source>
        <dbReference type="Proteomes" id="UP000249304"/>
    </source>
</evidence>
<dbReference type="AlphaFoldDB" id="A0A2W2E315"/>
<sequence>MTEKRTPPLASPTWKKTAGPEWSGEESHDRRYGPFTINVEYSKRWHTLTGRHARADVKGLGVRAWAGVAARRCTATVRT</sequence>
<organism evidence="2 3">
    <name type="scientific">Nonomuraea aridisoli</name>
    <dbReference type="NCBI Taxonomy" id="2070368"/>
    <lineage>
        <taxon>Bacteria</taxon>
        <taxon>Bacillati</taxon>
        <taxon>Actinomycetota</taxon>
        <taxon>Actinomycetes</taxon>
        <taxon>Streptosporangiales</taxon>
        <taxon>Streptosporangiaceae</taxon>
        <taxon>Nonomuraea</taxon>
    </lineage>
</organism>
<keyword evidence="3" id="KW-1185">Reference proteome</keyword>
<comment type="caution">
    <text evidence="2">The sequence shown here is derived from an EMBL/GenBank/DDBJ whole genome shotgun (WGS) entry which is preliminary data.</text>
</comment>
<protein>
    <submittedName>
        <fullName evidence="2">Uncharacterized protein</fullName>
    </submittedName>
</protein>
<dbReference type="Gene3D" id="3.40.50.12440">
    <property type="match status" value="1"/>
</dbReference>
<evidence type="ECO:0000256" key="1">
    <source>
        <dbReference type="SAM" id="MobiDB-lite"/>
    </source>
</evidence>
<evidence type="ECO:0000313" key="2">
    <source>
        <dbReference type="EMBL" id="PZG18646.1"/>
    </source>
</evidence>
<gene>
    <name evidence="2" type="ORF">C1J01_14295</name>
</gene>
<feature type="region of interest" description="Disordered" evidence="1">
    <location>
        <begin position="1"/>
        <end position="29"/>
    </location>
</feature>
<accession>A0A2W2E315</accession>
<dbReference type="EMBL" id="POUD01000049">
    <property type="protein sequence ID" value="PZG18646.1"/>
    <property type="molecule type" value="Genomic_DNA"/>
</dbReference>
<dbReference type="Proteomes" id="UP000249304">
    <property type="component" value="Unassembled WGS sequence"/>
</dbReference>
<name>A0A2W2E315_9ACTN</name>
<reference evidence="2 3" key="1">
    <citation type="submission" date="2018-01" db="EMBL/GenBank/DDBJ databases">
        <title>Draft genome sequence of Nonomuraea sp. KC333.</title>
        <authorList>
            <person name="Sahin N."/>
            <person name="Saygin H."/>
            <person name="Ay H."/>
        </authorList>
    </citation>
    <scope>NUCLEOTIDE SEQUENCE [LARGE SCALE GENOMIC DNA]</scope>
    <source>
        <strain evidence="2 3">KC333</strain>
    </source>
</reference>